<feature type="transmembrane region" description="Helical" evidence="1">
    <location>
        <begin position="53"/>
        <end position="76"/>
    </location>
</feature>
<evidence type="ECO:0000313" key="2">
    <source>
        <dbReference type="EMBL" id="MFG6489125.1"/>
    </source>
</evidence>
<dbReference type="RefSeq" id="WP_394415350.1">
    <property type="nucleotide sequence ID" value="NZ_JBIGIC010000011.1"/>
</dbReference>
<organism evidence="2 3">
    <name type="scientific">Pelomonas candidula</name>
    <dbReference type="NCBI Taxonomy" id="3299025"/>
    <lineage>
        <taxon>Bacteria</taxon>
        <taxon>Pseudomonadati</taxon>
        <taxon>Pseudomonadota</taxon>
        <taxon>Betaproteobacteria</taxon>
        <taxon>Burkholderiales</taxon>
        <taxon>Sphaerotilaceae</taxon>
        <taxon>Roseateles</taxon>
    </lineage>
</organism>
<accession>A0ABW7HGT4</accession>
<evidence type="ECO:0000256" key="1">
    <source>
        <dbReference type="SAM" id="Phobius"/>
    </source>
</evidence>
<comment type="caution">
    <text evidence="2">The sequence shown here is derived from an EMBL/GenBank/DDBJ whole genome shotgun (WGS) entry which is preliminary data.</text>
</comment>
<keyword evidence="1" id="KW-1133">Transmembrane helix</keyword>
<gene>
    <name evidence="2" type="ORF">ACG04R_20735</name>
</gene>
<sequence length="267" mass="26541">MDIWWKAACTAITMAAVILAARHVHRRLAGLVAAFPTATAPALLWLARDEGAAFASAAAVATVACCLMQAGFALGYARASRHVGPAGALGSGLAAAAGLAALTPTISHQLLQATAAAVAGVALSLKLRPRSGQRHEAPRSSPHGGLGEITLTVLASALLSTLAASLGAHWGPSAAGVLASLPVVCGTVAVAEHARHGTAAAGEFLHAYTRGLFGRALFGAAFALALPALGTGWALLLAIASSVAVTAACHRLPRVAGPASRGSTQRA</sequence>
<keyword evidence="3" id="KW-1185">Reference proteome</keyword>
<evidence type="ECO:0000313" key="3">
    <source>
        <dbReference type="Proteomes" id="UP001606134"/>
    </source>
</evidence>
<name>A0ABW7HGT4_9BURK</name>
<keyword evidence="1" id="KW-0812">Transmembrane</keyword>
<feature type="transmembrane region" description="Helical" evidence="1">
    <location>
        <begin position="212"/>
        <end position="229"/>
    </location>
</feature>
<evidence type="ECO:0008006" key="4">
    <source>
        <dbReference type="Google" id="ProtNLM"/>
    </source>
</evidence>
<protein>
    <recommendedName>
        <fullName evidence="4">DUF1275 domain-containing protein</fullName>
    </recommendedName>
</protein>
<dbReference type="EMBL" id="JBIGIC010000011">
    <property type="protein sequence ID" value="MFG6489125.1"/>
    <property type="molecule type" value="Genomic_DNA"/>
</dbReference>
<dbReference type="Proteomes" id="UP001606134">
    <property type="component" value="Unassembled WGS sequence"/>
</dbReference>
<proteinExistence type="predicted"/>
<reference evidence="2 3" key="1">
    <citation type="submission" date="2024-08" db="EMBL/GenBank/DDBJ databases">
        <authorList>
            <person name="Lu H."/>
        </authorList>
    </citation>
    <scope>NUCLEOTIDE SEQUENCE [LARGE SCALE GENOMIC DNA]</scope>
    <source>
        <strain evidence="2 3">BYS78W</strain>
    </source>
</reference>
<feature type="transmembrane region" description="Helical" evidence="1">
    <location>
        <begin position="28"/>
        <end position="47"/>
    </location>
</feature>
<keyword evidence="1" id="KW-0472">Membrane</keyword>